<dbReference type="GO" id="GO:0005975">
    <property type="term" value="P:carbohydrate metabolic process"/>
    <property type="evidence" value="ECO:0007669"/>
    <property type="project" value="InterPro"/>
</dbReference>
<keyword evidence="3" id="KW-0862">Zinc</keyword>
<dbReference type="SMART" id="SM01260">
    <property type="entry name" value="LANC_like"/>
    <property type="match status" value="1"/>
</dbReference>
<dbReference type="GO" id="GO:0031179">
    <property type="term" value="P:peptide modification"/>
    <property type="evidence" value="ECO:0007669"/>
    <property type="project" value="InterPro"/>
</dbReference>
<evidence type="ECO:0000313" key="4">
    <source>
        <dbReference type="Proteomes" id="UP001318040"/>
    </source>
</evidence>
<feature type="binding site" evidence="3">
    <location>
        <position position="290"/>
    </location>
    <ligand>
        <name>Zn(2+)</name>
        <dbReference type="ChEBI" id="CHEBI:29105"/>
    </ligand>
</feature>
<feature type="binding site" evidence="3">
    <location>
        <position position="336"/>
    </location>
    <ligand>
        <name>Zn(2+)</name>
        <dbReference type="ChEBI" id="CHEBI:29105"/>
    </ligand>
</feature>
<protein>
    <recommendedName>
        <fullName evidence="2">LanC-like protein 3</fullName>
    </recommendedName>
</protein>
<keyword evidence="3" id="KW-0479">Metal-binding</keyword>
<dbReference type="PANTHER" id="PTHR12736:SF7">
    <property type="entry name" value="LANC-LIKE PROTEIN 3"/>
    <property type="match status" value="1"/>
</dbReference>
<dbReference type="CDD" id="cd04794">
    <property type="entry name" value="euk_LANCL"/>
    <property type="match status" value="1"/>
</dbReference>
<dbReference type="Gene3D" id="1.50.10.10">
    <property type="match status" value="1"/>
</dbReference>
<dbReference type="RefSeq" id="XP_032834344.1">
    <property type="nucleotide sequence ID" value="XM_032978453.1"/>
</dbReference>
<dbReference type="PRINTS" id="PR01951">
    <property type="entry name" value="LANCEUKARYTE"/>
</dbReference>
<dbReference type="KEGG" id="pmrn:116956674"/>
<dbReference type="InterPro" id="IPR012341">
    <property type="entry name" value="6hp_glycosidase-like_sf"/>
</dbReference>
<feature type="binding site" evidence="3">
    <location>
        <position position="337"/>
    </location>
    <ligand>
        <name>Zn(2+)</name>
        <dbReference type="ChEBI" id="CHEBI:29105"/>
    </ligand>
</feature>
<dbReference type="InterPro" id="IPR007822">
    <property type="entry name" value="LANC-like"/>
</dbReference>
<comment type="similarity">
    <text evidence="1">Belongs to the LanC-like protein family.</text>
</comment>
<proteinExistence type="inferred from homology"/>
<evidence type="ECO:0000256" key="2">
    <source>
        <dbReference type="ARBA" id="ARBA00074153"/>
    </source>
</evidence>
<evidence type="ECO:0000313" key="5">
    <source>
        <dbReference type="RefSeq" id="XP_032834344.1"/>
    </source>
</evidence>
<dbReference type="PRINTS" id="PR01950">
    <property type="entry name" value="LANCSUPER"/>
</dbReference>
<gene>
    <name evidence="5" type="primary">LOC116956674</name>
</gene>
<name>A0AAJ7UEL8_PETMA</name>
<organism evidence="4 5">
    <name type="scientific">Petromyzon marinus</name>
    <name type="common">Sea lamprey</name>
    <dbReference type="NCBI Taxonomy" id="7757"/>
    <lineage>
        <taxon>Eukaryota</taxon>
        <taxon>Metazoa</taxon>
        <taxon>Chordata</taxon>
        <taxon>Craniata</taxon>
        <taxon>Vertebrata</taxon>
        <taxon>Cyclostomata</taxon>
        <taxon>Hyperoartia</taxon>
        <taxon>Petromyzontiformes</taxon>
        <taxon>Petromyzontidae</taxon>
        <taxon>Petromyzon</taxon>
    </lineage>
</organism>
<reference evidence="5" key="1">
    <citation type="submission" date="2025-08" db="UniProtKB">
        <authorList>
            <consortium name="RefSeq"/>
        </authorList>
    </citation>
    <scope>IDENTIFICATION</scope>
    <source>
        <tissue evidence="5">Sperm</tissue>
    </source>
</reference>
<dbReference type="PANTHER" id="PTHR12736">
    <property type="entry name" value="LANC-LIKE PROTEIN"/>
    <property type="match status" value="1"/>
</dbReference>
<evidence type="ECO:0000256" key="3">
    <source>
        <dbReference type="PIRSR" id="PIRSR607822-1"/>
    </source>
</evidence>
<dbReference type="SUPFAM" id="SSF158745">
    <property type="entry name" value="LanC-like"/>
    <property type="match status" value="1"/>
</dbReference>
<dbReference type="AlphaFoldDB" id="A0AAJ7UEL8"/>
<accession>A0AAJ7UEL8</accession>
<dbReference type="FunFam" id="1.50.10.10:FF:000012">
    <property type="entry name" value="LanC-like protein 3"/>
    <property type="match status" value="1"/>
</dbReference>
<dbReference type="GO" id="GO:0005886">
    <property type="term" value="C:plasma membrane"/>
    <property type="evidence" value="ECO:0007669"/>
    <property type="project" value="TreeGrafter"/>
</dbReference>
<sequence>MASTRRFQNPYPDYSGSLVPSCTREALLPVVAELVDRVVSHTSGAGGRGSGGGVYVGPAGAAYMLVRALDAGLEAPRDVSYLETAWRLGEAGLRGVERDPESRASFLLGGAGVYVVLAMVSLRMGQRERALEFASQYAALYEVCVQPRFLPCGSDELFVGRAGFLHGADYLSRELGVPVLSRDQIACLCSVMVTSGEEYASTTRSASPLMYAYYGTEYLGAAHGLCAVLLVLLSHVDVLDERQAALVWGAVDFLLQLQGPEGAAPGADNWAPAMGEGRPRVDAEELVHWCHGAPGVAHLFARAFVSSREPRFLRACERSGELVWRKGLLKKGPGVCHGVAGNAYLFLLLHRLTGEQHHLYRAQRFAEFLRTPEFASGARTPDAPHSLYEGLAGTACFLLDLLNPASAHFPLFDAFL</sequence>
<dbReference type="Proteomes" id="UP001318040">
    <property type="component" value="Chromosome 66"/>
</dbReference>
<dbReference type="GeneID" id="116956674"/>
<evidence type="ECO:0000256" key="1">
    <source>
        <dbReference type="ARBA" id="ARBA00007179"/>
    </source>
</evidence>
<dbReference type="Pfam" id="PF05147">
    <property type="entry name" value="LANC_like"/>
    <property type="match status" value="1"/>
</dbReference>
<dbReference type="GO" id="GO:0046872">
    <property type="term" value="F:metal ion binding"/>
    <property type="evidence" value="ECO:0007669"/>
    <property type="project" value="UniProtKB-KW"/>
</dbReference>
<dbReference type="InterPro" id="IPR020464">
    <property type="entry name" value="LanC-like_prot_euk"/>
</dbReference>
<keyword evidence="4" id="KW-1185">Reference proteome</keyword>